<feature type="chain" id="PRO_5044784199" evidence="1">
    <location>
        <begin position="33"/>
        <end position="69"/>
    </location>
</feature>
<dbReference type="EMBL" id="JBGMDY010000010">
    <property type="protein sequence ID" value="KAL2321021.1"/>
    <property type="molecule type" value="Genomic_DNA"/>
</dbReference>
<keyword evidence="3" id="KW-1185">Reference proteome</keyword>
<evidence type="ECO:0000313" key="3">
    <source>
        <dbReference type="Proteomes" id="UP001603857"/>
    </source>
</evidence>
<evidence type="ECO:0000256" key="1">
    <source>
        <dbReference type="SAM" id="SignalP"/>
    </source>
</evidence>
<organism evidence="2 3">
    <name type="scientific">Flemingia macrophylla</name>
    <dbReference type="NCBI Taxonomy" id="520843"/>
    <lineage>
        <taxon>Eukaryota</taxon>
        <taxon>Viridiplantae</taxon>
        <taxon>Streptophyta</taxon>
        <taxon>Embryophyta</taxon>
        <taxon>Tracheophyta</taxon>
        <taxon>Spermatophyta</taxon>
        <taxon>Magnoliopsida</taxon>
        <taxon>eudicotyledons</taxon>
        <taxon>Gunneridae</taxon>
        <taxon>Pentapetalae</taxon>
        <taxon>rosids</taxon>
        <taxon>fabids</taxon>
        <taxon>Fabales</taxon>
        <taxon>Fabaceae</taxon>
        <taxon>Papilionoideae</taxon>
        <taxon>50 kb inversion clade</taxon>
        <taxon>NPAAA clade</taxon>
        <taxon>indigoferoid/millettioid clade</taxon>
        <taxon>Phaseoleae</taxon>
        <taxon>Flemingia</taxon>
    </lineage>
</organism>
<dbReference type="AlphaFoldDB" id="A0ABD1LC22"/>
<proteinExistence type="predicted"/>
<reference evidence="2 3" key="1">
    <citation type="submission" date="2024-08" db="EMBL/GenBank/DDBJ databases">
        <title>Insights into the chromosomal genome structure of Flemingia macrophylla.</title>
        <authorList>
            <person name="Ding Y."/>
            <person name="Zhao Y."/>
            <person name="Bi W."/>
            <person name="Wu M."/>
            <person name="Zhao G."/>
            <person name="Gong Y."/>
            <person name="Li W."/>
            <person name="Zhang P."/>
        </authorList>
    </citation>
    <scope>NUCLEOTIDE SEQUENCE [LARGE SCALE GENOMIC DNA]</scope>
    <source>
        <strain evidence="2">DYQJB</strain>
        <tissue evidence="2">Leaf</tissue>
    </source>
</reference>
<gene>
    <name evidence="2" type="ORF">Fmac_029990</name>
</gene>
<dbReference type="Proteomes" id="UP001603857">
    <property type="component" value="Unassembled WGS sequence"/>
</dbReference>
<sequence>MAFSSSKILITVVQLLLMTLFIFVASPESGVACRPLLLHGQWVIREPGLLWQSLPNAPAPPSGGDPIHS</sequence>
<comment type="caution">
    <text evidence="2">The sequence shown here is derived from an EMBL/GenBank/DDBJ whole genome shotgun (WGS) entry which is preliminary data.</text>
</comment>
<name>A0ABD1LC22_9FABA</name>
<feature type="signal peptide" evidence="1">
    <location>
        <begin position="1"/>
        <end position="32"/>
    </location>
</feature>
<accession>A0ABD1LC22</accession>
<keyword evidence="1" id="KW-0732">Signal</keyword>
<protein>
    <submittedName>
        <fullName evidence="2">Uncharacterized protein</fullName>
    </submittedName>
</protein>
<evidence type="ECO:0000313" key="2">
    <source>
        <dbReference type="EMBL" id="KAL2321021.1"/>
    </source>
</evidence>